<protein>
    <submittedName>
        <fullName evidence="1">Uncharacterized protein</fullName>
    </submittedName>
</protein>
<keyword evidence="2" id="KW-1185">Reference proteome</keyword>
<gene>
    <name evidence="1" type="ORF">GCM10022277_37960</name>
</gene>
<dbReference type="EMBL" id="BAABBN010000012">
    <property type="protein sequence ID" value="GAA3938087.1"/>
    <property type="molecule type" value="Genomic_DNA"/>
</dbReference>
<reference evidence="2" key="1">
    <citation type="journal article" date="2019" name="Int. J. Syst. Evol. Microbiol.">
        <title>The Global Catalogue of Microorganisms (GCM) 10K type strain sequencing project: providing services to taxonomists for standard genome sequencing and annotation.</title>
        <authorList>
            <consortium name="The Broad Institute Genomics Platform"/>
            <consortium name="The Broad Institute Genome Sequencing Center for Infectious Disease"/>
            <person name="Wu L."/>
            <person name="Ma J."/>
        </authorList>
    </citation>
    <scope>NUCLEOTIDE SEQUENCE [LARGE SCALE GENOMIC DNA]</scope>
    <source>
        <strain evidence="2">JCM 17551</strain>
    </source>
</reference>
<proteinExistence type="predicted"/>
<name>A0ABP7N6E1_9GAMM</name>
<organism evidence="1 2">
    <name type="scientific">Litoribacillus peritrichatus</name>
    <dbReference type="NCBI Taxonomy" id="718191"/>
    <lineage>
        <taxon>Bacteria</taxon>
        <taxon>Pseudomonadati</taxon>
        <taxon>Pseudomonadota</taxon>
        <taxon>Gammaproteobacteria</taxon>
        <taxon>Oceanospirillales</taxon>
        <taxon>Oceanospirillaceae</taxon>
        <taxon>Litoribacillus</taxon>
    </lineage>
</organism>
<dbReference type="RefSeq" id="WP_344800199.1">
    <property type="nucleotide sequence ID" value="NZ_BAABBN010000012.1"/>
</dbReference>
<evidence type="ECO:0000313" key="2">
    <source>
        <dbReference type="Proteomes" id="UP001501565"/>
    </source>
</evidence>
<evidence type="ECO:0000313" key="1">
    <source>
        <dbReference type="EMBL" id="GAA3938087.1"/>
    </source>
</evidence>
<sequence>MKIEKDYEWGYLCSQVDGYLSGAIKKPTVQLTLGQKVTAVVVAKNKLGAPYLEIHEDSDNA</sequence>
<dbReference type="Proteomes" id="UP001501565">
    <property type="component" value="Unassembled WGS sequence"/>
</dbReference>
<accession>A0ABP7N6E1</accession>
<comment type="caution">
    <text evidence="1">The sequence shown here is derived from an EMBL/GenBank/DDBJ whole genome shotgun (WGS) entry which is preliminary data.</text>
</comment>